<dbReference type="RefSeq" id="WP_284324413.1">
    <property type="nucleotide sequence ID" value="NZ_BSPP01000004.1"/>
</dbReference>
<accession>A0AA37TRD3</accession>
<keyword evidence="1" id="KW-0479">Metal-binding</keyword>
<keyword evidence="2" id="KW-0378">Hydrolase</keyword>
<dbReference type="PANTHER" id="PTHR42988">
    <property type="entry name" value="PHOSPHOHYDROLASE"/>
    <property type="match status" value="1"/>
</dbReference>
<dbReference type="InterPro" id="IPR029052">
    <property type="entry name" value="Metallo-depent_PP-like"/>
</dbReference>
<organism evidence="6 7">
    <name type="scientific">Cypionkella aquatica</name>
    <dbReference type="NCBI Taxonomy" id="1756042"/>
    <lineage>
        <taxon>Bacteria</taxon>
        <taxon>Pseudomonadati</taxon>
        <taxon>Pseudomonadota</taxon>
        <taxon>Alphaproteobacteria</taxon>
        <taxon>Rhodobacterales</taxon>
        <taxon>Paracoccaceae</taxon>
        <taxon>Cypionkella</taxon>
    </lineage>
</organism>
<dbReference type="GO" id="GO:0016787">
    <property type="term" value="F:hydrolase activity"/>
    <property type="evidence" value="ECO:0007669"/>
    <property type="project" value="UniProtKB-KW"/>
</dbReference>
<sequence>MTRLLHLTDLHFGLHRVELVEPLRAAILANQPDLVVVSGDLTHRARAGQFRAAMQFLNGLGLPLMIIPGNHDMPLFNPFARFLSPFGRYRRAVGRDLTPQVALGAVRLFGVNTADPQQWRGGVARKEEIERVCQAVRAGPDGGLNILVAHHPFAEPPGFERGETAGAQIATEKLAAAGLNVILSGHLHHWTVGLGIDATSVRPVLHIQTGTALCSRIGEKNHGFAVIDASVGQIAVTPWVIDEARTVFAPQARVAFQGVDGLWQRVALA</sequence>
<proteinExistence type="inferred from homology"/>
<comment type="caution">
    <text evidence="6">The sequence shown here is derived from an EMBL/GenBank/DDBJ whole genome shotgun (WGS) entry which is preliminary data.</text>
</comment>
<keyword evidence="7" id="KW-1185">Reference proteome</keyword>
<dbReference type="Proteomes" id="UP001157355">
    <property type="component" value="Unassembled WGS sequence"/>
</dbReference>
<name>A0AA37TRD3_9RHOB</name>
<protein>
    <submittedName>
        <fullName evidence="6">Phosphodiesterase</fullName>
    </submittedName>
</protein>
<keyword evidence="3" id="KW-0408">Iron</keyword>
<dbReference type="Pfam" id="PF00149">
    <property type="entry name" value="Metallophos"/>
    <property type="match status" value="1"/>
</dbReference>
<evidence type="ECO:0000313" key="7">
    <source>
        <dbReference type="Proteomes" id="UP001157355"/>
    </source>
</evidence>
<dbReference type="Gene3D" id="3.60.21.10">
    <property type="match status" value="1"/>
</dbReference>
<evidence type="ECO:0000259" key="5">
    <source>
        <dbReference type="Pfam" id="PF00149"/>
    </source>
</evidence>
<dbReference type="PANTHER" id="PTHR42988:SF2">
    <property type="entry name" value="CYCLIC NUCLEOTIDE PHOSPHODIESTERASE CBUA0032-RELATED"/>
    <property type="match status" value="1"/>
</dbReference>
<dbReference type="InterPro" id="IPR004843">
    <property type="entry name" value="Calcineurin-like_PHP"/>
</dbReference>
<dbReference type="InterPro" id="IPR050884">
    <property type="entry name" value="CNP_phosphodiesterase-III"/>
</dbReference>
<reference evidence="6 7" key="1">
    <citation type="journal article" date="2014" name="Int. J. Syst. Evol. Microbiol.">
        <title>Complete genome sequence of Corynebacterium casei LMG S-19264T (=DSM 44701T), isolated from a smear-ripened cheese.</title>
        <authorList>
            <consortium name="US DOE Joint Genome Institute (JGI-PGF)"/>
            <person name="Walter F."/>
            <person name="Albersmeier A."/>
            <person name="Kalinowski J."/>
            <person name="Ruckert C."/>
        </authorList>
    </citation>
    <scope>NUCLEOTIDE SEQUENCE [LARGE SCALE GENOMIC DNA]</scope>
    <source>
        <strain evidence="6 7">NBRC 111766</strain>
    </source>
</reference>
<evidence type="ECO:0000256" key="4">
    <source>
        <dbReference type="ARBA" id="ARBA00025742"/>
    </source>
</evidence>
<dbReference type="GO" id="GO:0046872">
    <property type="term" value="F:metal ion binding"/>
    <property type="evidence" value="ECO:0007669"/>
    <property type="project" value="UniProtKB-KW"/>
</dbReference>
<evidence type="ECO:0000256" key="1">
    <source>
        <dbReference type="ARBA" id="ARBA00022723"/>
    </source>
</evidence>
<evidence type="ECO:0000313" key="6">
    <source>
        <dbReference type="EMBL" id="GLS86212.1"/>
    </source>
</evidence>
<comment type="similarity">
    <text evidence="4">Belongs to the cyclic nucleotide phosphodiesterase class-III family.</text>
</comment>
<dbReference type="SUPFAM" id="SSF56300">
    <property type="entry name" value="Metallo-dependent phosphatases"/>
    <property type="match status" value="1"/>
</dbReference>
<feature type="domain" description="Calcineurin-like phosphoesterase" evidence="5">
    <location>
        <begin position="3"/>
        <end position="189"/>
    </location>
</feature>
<evidence type="ECO:0000256" key="3">
    <source>
        <dbReference type="ARBA" id="ARBA00023004"/>
    </source>
</evidence>
<dbReference type="AlphaFoldDB" id="A0AA37TRD3"/>
<gene>
    <name evidence="6" type="ORF">GCM10010873_11860</name>
</gene>
<evidence type="ECO:0000256" key="2">
    <source>
        <dbReference type="ARBA" id="ARBA00022801"/>
    </source>
</evidence>
<dbReference type="EMBL" id="BSPP01000004">
    <property type="protein sequence ID" value="GLS86212.1"/>
    <property type="molecule type" value="Genomic_DNA"/>
</dbReference>